<dbReference type="Proteomes" id="UP001054837">
    <property type="component" value="Unassembled WGS sequence"/>
</dbReference>
<sequence>MARGGIFIRKLFVRNSVVNTGYLSLPSTQNNVIMGTAIRNQYFEKPGSWKEASRFKLPGGTMYFDGLRILPESMRVLFLEGAQELL</sequence>
<name>A0AAV4RQ80_9ARAC</name>
<evidence type="ECO:0000313" key="1">
    <source>
        <dbReference type="EMBL" id="GIY23635.1"/>
    </source>
</evidence>
<proteinExistence type="predicted"/>
<comment type="caution">
    <text evidence="1">The sequence shown here is derived from an EMBL/GenBank/DDBJ whole genome shotgun (WGS) entry which is preliminary data.</text>
</comment>
<reference evidence="1 2" key="1">
    <citation type="submission" date="2021-06" db="EMBL/GenBank/DDBJ databases">
        <title>Caerostris darwini draft genome.</title>
        <authorList>
            <person name="Kono N."/>
            <person name="Arakawa K."/>
        </authorList>
    </citation>
    <scope>NUCLEOTIDE SEQUENCE [LARGE SCALE GENOMIC DNA]</scope>
</reference>
<gene>
    <name evidence="1" type="ORF">CDAR_478831</name>
</gene>
<keyword evidence="2" id="KW-1185">Reference proteome</keyword>
<dbReference type="AlphaFoldDB" id="A0AAV4RQ80"/>
<organism evidence="1 2">
    <name type="scientific">Caerostris darwini</name>
    <dbReference type="NCBI Taxonomy" id="1538125"/>
    <lineage>
        <taxon>Eukaryota</taxon>
        <taxon>Metazoa</taxon>
        <taxon>Ecdysozoa</taxon>
        <taxon>Arthropoda</taxon>
        <taxon>Chelicerata</taxon>
        <taxon>Arachnida</taxon>
        <taxon>Araneae</taxon>
        <taxon>Araneomorphae</taxon>
        <taxon>Entelegynae</taxon>
        <taxon>Araneoidea</taxon>
        <taxon>Araneidae</taxon>
        <taxon>Caerostris</taxon>
    </lineage>
</organism>
<dbReference type="EMBL" id="BPLQ01006572">
    <property type="protein sequence ID" value="GIY23635.1"/>
    <property type="molecule type" value="Genomic_DNA"/>
</dbReference>
<evidence type="ECO:0000313" key="2">
    <source>
        <dbReference type="Proteomes" id="UP001054837"/>
    </source>
</evidence>
<protein>
    <submittedName>
        <fullName evidence="1">Uncharacterized protein</fullName>
    </submittedName>
</protein>
<accession>A0AAV4RQ80</accession>